<dbReference type="SUPFAM" id="SSF102588">
    <property type="entry name" value="LmbE-like"/>
    <property type="match status" value="1"/>
</dbReference>
<dbReference type="AlphaFoldDB" id="A0A7M4DG85"/>
<proteinExistence type="predicted"/>
<name>A0A7M4DG85_9MICO</name>
<sequence>MGDIPSAVPPILDELDCDHVQTAPETVVETAVAMGAVNAALIDPALLAADRTTHAIADLRALYPQMRVLLTGALQHLPAELLVQAIRGGLHDVIDPTDDDSLSGALQTCLLRSEQGAERVLAIGAHPDDVEIGCAGALLEHRRRGDHVAVLTLSRGDVGGDRNARVSESVTAATQIGARLLLADLPDTQIDQGIDTIRLIEDVVAALRPTVVYVHSRHDSHQDHRAVNTATMSAARAVSQVFAYQSPSATNDFAPTRFVPVDAVIARKVDVLSSFASQSARPYLEPELIVAGARYWARHLAPLARYAEPFEVIRSFIPGRSALSAAAQTVLNSPAPVVPMAMNSPEVRTGASV</sequence>
<keyword evidence="3" id="KW-1185">Reference proteome</keyword>
<dbReference type="InterPro" id="IPR003737">
    <property type="entry name" value="GlcNAc_PI_deacetylase-related"/>
</dbReference>
<gene>
    <name evidence="2" type="primary">mshB_1</name>
    <name evidence="2" type="ORF">HALOF300_01131</name>
</gene>
<dbReference type="InterPro" id="IPR024078">
    <property type="entry name" value="LmbE-like_dom_sf"/>
</dbReference>
<accession>A0A7M4DG85</accession>
<evidence type="ECO:0000256" key="1">
    <source>
        <dbReference type="ARBA" id="ARBA00022833"/>
    </source>
</evidence>
<comment type="caution">
    <text evidence="2">The sequence shown here is derived from an EMBL/GenBank/DDBJ whole genome shotgun (WGS) entry which is preliminary data.</text>
</comment>
<evidence type="ECO:0000313" key="3">
    <source>
        <dbReference type="Proteomes" id="UP000419743"/>
    </source>
</evidence>
<reference evidence="2 3" key="1">
    <citation type="submission" date="2019-11" db="EMBL/GenBank/DDBJ databases">
        <authorList>
            <person name="Criscuolo A."/>
        </authorList>
    </citation>
    <scope>NUCLEOTIDE SEQUENCE [LARGE SCALE GENOMIC DNA]</scope>
    <source>
        <strain evidence="2">CIP111667</strain>
    </source>
</reference>
<dbReference type="PANTHER" id="PTHR12993:SF30">
    <property type="entry name" value="N-ACETYL-ALPHA-D-GLUCOSAMINYL L-MALATE DEACETYLASE 1"/>
    <property type="match status" value="1"/>
</dbReference>
<dbReference type="GO" id="GO:0035595">
    <property type="term" value="F:N-acetylglucosaminylinositol deacetylase activity"/>
    <property type="evidence" value="ECO:0007669"/>
    <property type="project" value="UniProtKB-EC"/>
</dbReference>
<dbReference type="PANTHER" id="PTHR12993">
    <property type="entry name" value="N-ACETYLGLUCOSAMINYL-PHOSPHATIDYLINOSITOL DE-N-ACETYLASE-RELATED"/>
    <property type="match status" value="1"/>
</dbReference>
<dbReference type="Gene3D" id="3.40.50.10320">
    <property type="entry name" value="LmbE-like"/>
    <property type="match status" value="1"/>
</dbReference>
<evidence type="ECO:0000313" key="2">
    <source>
        <dbReference type="EMBL" id="VZO35928.1"/>
    </source>
</evidence>
<keyword evidence="1" id="KW-0862">Zinc</keyword>
<keyword evidence="2" id="KW-0378">Hydrolase</keyword>
<dbReference type="EC" id="3.5.1.103" evidence="2"/>
<dbReference type="GO" id="GO:0016137">
    <property type="term" value="P:glycoside metabolic process"/>
    <property type="evidence" value="ECO:0007669"/>
    <property type="project" value="UniProtKB-ARBA"/>
</dbReference>
<dbReference type="Proteomes" id="UP000419743">
    <property type="component" value="Unassembled WGS sequence"/>
</dbReference>
<dbReference type="Pfam" id="PF02585">
    <property type="entry name" value="PIG-L"/>
    <property type="match status" value="1"/>
</dbReference>
<protein>
    <submittedName>
        <fullName evidence="2">1D-myo-inositol 2-acetamido-2-deoxy-alpha-D-glucopyranoside deacetylase</fullName>
        <ecNumber evidence="2">3.5.1.103</ecNumber>
    </submittedName>
</protein>
<organism evidence="2 3">
    <name type="scientific">Occultella aeris</name>
    <dbReference type="NCBI Taxonomy" id="2761496"/>
    <lineage>
        <taxon>Bacteria</taxon>
        <taxon>Bacillati</taxon>
        <taxon>Actinomycetota</taxon>
        <taxon>Actinomycetes</taxon>
        <taxon>Micrococcales</taxon>
        <taxon>Ruaniaceae</taxon>
        <taxon>Occultella</taxon>
    </lineage>
</organism>
<dbReference type="EMBL" id="CACRYJ010000016">
    <property type="protein sequence ID" value="VZO35928.1"/>
    <property type="molecule type" value="Genomic_DNA"/>
</dbReference>